<name>A0A0A9F2S7_ARUDO</name>
<reference evidence="2" key="2">
    <citation type="journal article" date="2015" name="Data Brief">
        <title>Shoot transcriptome of the giant reed, Arundo donax.</title>
        <authorList>
            <person name="Barrero R.A."/>
            <person name="Guerrero F.D."/>
            <person name="Moolhuijzen P."/>
            <person name="Goolsby J.A."/>
            <person name="Tidwell J."/>
            <person name="Bellgard S.E."/>
            <person name="Bellgard M.I."/>
        </authorList>
    </citation>
    <scope>NUCLEOTIDE SEQUENCE</scope>
    <source>
        <tissue evidence="2">Shoot tissue taken approximately 20 cm above the soil surface</tissue>
    </source>
</reference>
<evidence type="ECO:0000313" key="2">
    <source>
        <dbReference type="EMBL" id="JAE07350.1"/>
    </source>
</evidence>
<dbReference type="EMBL" id="GBRH01190546">
    <property type="protein sequence ID" value="JAE07350.1"/>
    <property type="molecule type" value="Transcribed_RNA"/>
</dbReference>
<organism evidence="2">
    <name type="scientific">Arundo donax</name>
    <name type="common">Giant reed</name>
    <name type="synonym">Donax arundinaceus</name>
    <dbReference type="NCBI Taxonomy" id="35708"/>
    <lineage>
        <taxon>Eukaryota</taxon>
        <taxon>Viridiplantae</taxon>
        <taxon>Streptophyta</taxon>
        <taxon>Embryophyta</taxon>
        <taxon>Tracheophyta</taxon>
        <taxon>Spermatophyta</taxon>
        <taxon>Magnoliopsida</taxon>
        <taxon>Liliopsida</taxon>
        <taxon>Poales</taxon>
        <taxon>Poaceae</taxon>
        <taxon>PACMAD clade</taxon>
        <taxon>Arundinoideae</taxon>
        <taxon>Arundineae</taxon>
        <taxon>Arundo</taxon>
    </lineage>
</organism>
<feature type="region of interest" description="Disordered" evidence="1">
    <location>
        <begin position="1"/>
        <end position="27"/>
    </location>
</feature>
<dbReference type="AlphaFoldDB" id="A0A0A9F2S7"/>
<evidence type="ECO:0000256" key="1">
    <source>
        <dbReference type="SAM" id="MobiDB-lite"/>
    </source>
</evidence>
<accession>A0A0A9F2S7</accession>
<protein>
    <submittedName>
        <fullName evidence="2">Uncharacterized protein</fullName>
    </submittedName>
</protein>
<reference evidence="2" key="1">
    <citation type="submission" date="2014-09" db="EMBL/GenBank/DDBJ databases">
        <authorList>
            <person name="Magalhaes I.L.F."/>
            <person name="Oliveira U."/>
            <person name="Santos F.R."/>
            <person name="Vidigal T.H.D.A."/>
            <person name="Brescovit A.D."/>
            <person name="Santos A.J."/>
        </authorList>
    </citation>
    <scope>NUCLEOTIDE SEQUENCE</scope>
    <source>
        <tissue evidence="2">Shoot tissue taken approximately 20 cm above the soil surface</tissue>
    </source>
</reference>
<feature type="compositionally biased region" description="Polar residues" evidence="1">
    <location>
        <begin position="1"/>
        <end position="12"/>
    </location>
</feature>
<sequence>MTPTRFKSSHCNETGVIPYSRNTSQTMDSTTNSFTTIRDTISLQISVIQLACK</sequence>
<proteinExistence type="predicted"/>